<keyword evidence="4" id="KW-0808">Transferase</keyword>
<dbReference type="InterPro" id="IPR000014">
    <property type="entry name" value="PAS"/>
</dbReference>
<dbReference type="GO" id="GO:0005524">
    <property type="term" value="F:ATP binding"/>
    <property type="evidence" value="ECO:0007669"/>
    <property type="project" value="UniProtKB-KW"/>
</dbReference>
<protein>
    <recommendedName>
        <fullName evidence="2">histidine kinase</fullName>
        <ecNumber evidence="2">2.7.13.3</ecNumber>
    </recommendedName>
</protein>
<dbReference type="Pfam" id="PF00512">
    <property type="entry name" value="HisKA"/>
    <property type="match status" value="1"/>
</dbReference>
<dbReference type="PRINTS" id="PR00344">
    <property type="entry name" value="BCTRLSENSOR"/>
</dbReference>
<evidence type="ECO:0000259" key="9">
    <source>
        <dbReference type="PROSITE" id="PS50109"/>
    </source>
</evidence>
<dbReference type="Proteomes" id="UP000000939">
    <property type="component" value="Chromosome"/>
</dbReference>
<sequence>MSSKEHILHLEINKIKIFRYILANEEISKILDNYEISVDDFIKKLLSKTLENIILNLKNEKNALSFLSNFKFAINDYFLILRSFKNSIYLHMKNEKLDDYIFRKKIDEIFDLFYIYLLNEDNTNEKVEAKIEDTKRINYLLTLLDENLPLIDISFDGKVIESSKSFKELFLYQEKENLELSILDLIIYKKNAKKFLKDILENDNFSDEIEVQKCDKTVFWVNIKSEKKEDTITLIFKDITYKKNLEKHKKAFLEQSKTAAIGELISMIAHQWRQPLQTISILAQKLIITRATDGHVNNEILEKSVKDIDIQLNYMSRTIDDFRNFFKPESSSVLSKPSVIIEKAIKFLHYVLTINNIDFELDIKNDYEINIIENNLIQVIINIIKNSIDVLLERDIQSKKITIRCDFNENYVIIEIEDNAGGIPKENLKKIFDSYFTTKNDDKGTGLGLYMSKIIIEEHSLGKLSVKNGLDGALFKIELPKE</sequence>
<dbReference type="InterPro" id="IPR005467">
    <property type="entry name" value="His_kinase_dom"/>
</dbReference>
<dbReference type="SMART" id="SM00388">
    <property type="entry name" value="HisKA"/>
    <property type="match status" value="1"/>
</dbReference>
<accession>D5UZS3</accession>
<dbReference type="InterPro" id="IPR003661">
    <property type="entry name" value="HisK_dim/P_dom"/>
</dbReference>
<dbReference type="eggNOG" id="COG4191">
    <property type="taxonomic scope" value="Bacteria"/>
</dbReference>
<dbReference type="STRING" id="572480.Arnit_1638"/>
<dbReference type="InterPro" id="IPR003594">
    <property type="entry name" value="HATPase_dom"/>
</dbReference>
<comment type="catalytic activity">
    <reaction evidence="1">
        <text>ATP + protein L-histidine = ADP + protein N-phospho-L-histidine.</text>
        <dbReference type="EC" id="2.7.13.3"/>
    </reaction>
</comment>
<evidence type="ECO:0000256" key="3">
    <source>
        <dbReference type="ARBA" id="ARBA00022553"/>
    </source>
</evidence>
<feature type="domain" description="Histidine kinase" evidence="9">
    <location>
        <begin position="267"/>
        <end position="482"/>
    </location>
</feature>
<dbReference type="PANTHER" id="PTHR43065">
    <property type="entry name" value="SENSOR HISTIDINE KINASE"/>
    <property type="match status" value="1"/>
</dbReference>
<evidence type="ECO:0000256" key="6">
    <source>
        <dbReference type="ARBA" id="ARBA00022777"/>
    </source>
</evidence>
<name>D5UZS3_ARCNC</name>
<evidence type="ECO:0000256" key="4">
    <source>
        <dbReference type="ARBA" id="ARBA00022679"/>
    </source>
</evidence>
<dbReference type="InterPro" id="IPR036890">
    <property type="entry name" value="HATPase_C_sf"/>
</dbReference>
<evidence type="ECO:0000313" key="10">
    <source>
        <dbReference type="EMBL" id="ADG93292.1"/>
    </source>
</evidence>
<dbReference type="EMBL" id="CP001999">
    <property type="protein sequence ID" value="ADG93292.1"/>
    <property type="molecule type" value="Genomic_DNA"/>
</dbReference>
<keyword evidence="7" id="KW-0067">ATP-binding</keyword>
<dbReference type="Pfam" id="PF13426">
    <property type="entry name" value="PAS_9"/>
    <property type="match status" value="1"/>
</dbReference>
<dbReference type="RefSeq" id="WP_013135437.1">
    <property type="nucleotide sequence ID" value="NC_014166.1"/>
</dbReference>
<dbReference type="HOGENOM" id="CLU_000445_133_0_7"/>
<dbReference type="OrthoDB" id="9805967at2"/>
<reference evidence="10 11" key="1">
    <citation type="journal article" date="2010" name="Stand. Genomic Sci.">
        <title>Complete genome sequence of Arcobacter nitrofigilis type strain (CI).</title>
        <authorList>
            <person name="Pati A."/>
            <person name="Gronow S."/>
            <person name="Lapidus A."/>
            <person name="Copeland A."/>
            <person name="Glavina Del Rio T."/>
            <person name="Nolan M."/>
            <person name="Lucas S."/>
            <person name="Tice H."/>
            <person name="Cheng J.F."/>
            <person name="Han C."/>
            <person name="Chertkov O."/>
            <person name="Bruce D."/>
            <person name="Tapia R."/>
            <person name="Goodwin L."/>
            <person name="Pitluck S."/>
            <person name="Liolios K."/>
            <person name="Ivanova N."/>
            <person name="Mavromatis K."/>
            <person name="Chen A."/>
            <person name="Palaniappan K."/>
            <person name="Land M."/>
            <person name="Hauser L."/>
            <person name="Chang Y.J."/>
            <person name="Jeffries C.D."/>
            <person name="Detter J.C."/>
            <person name="Rohde M."/>
            <person name="Goker M."/>
            <person name="Bristow J."/>
            <person name="Eisen J.A."/>
            <person name="Markowitz V."/>
            <person name="Hugenholtz P."/>
            <person name="Klenk H.P."/>
            <person name="Kyrpides N.C."/>
        </authorList>
    </citation>
    <scope>NUCLEOTIDE SEQUENCE [LARGE SCALE GENOMIC DNA]</scope>
    <source>
        <strain evidence="11">ATCC 33309 / DSM 7299 / CCUG 15893 / LMG 7604 / NCTC 12251 / CI</strain>
    </source>
</reference>
<gene>
    <name evidence="10" type="ordered locus">Arnit_1638</name>
</gene>
<dbReference type="InterPro" id="IPR004358">
    <property type="entry name" value="Sig_transdc_His_kin-like_C"/>
</dbReference>
<dbReference type="PROSITE" id="PS50109">
    <property type="entry name" value="HIS_KIN"/>
    <property type="match status" value="1"/>
</dbReference>
<dbReference type="SUPFAM" id="SSF47384">
    <property type="entry name" value="Homodimeric domain of signal transducing histidine kinase"/>
    <property type="match status" value="1"/>
</dbReference>
<organism evidence="10 11">
    <name type="scientific">Arcobacter nitrofigilis (strain ATCC 33309 / DSM 7299 / CCUG 15893 / LMG 7604 / NCTC 12251 / CI)</name>
    <name type="common">Campylobacter nitrofigilis</name>
    <dbReference type="NCBI Taxonomy" id="572480"/>
    <lineage>
        <taxon>Bacteria</taxon>
        <taxon>Pseudomonadati</taxon>
        <taxon>Campylobacterota</taxon>
        <taxon>Epsilonproteobacteria</taxon>
        <taxon>Campylobacterales</taxon>
        <taxon>Arcobacteraceae</taxon>
        <taxon>Arcobacter</taxon>
    </lineage>
</organism>
<evidence type="ECO:0000256" key="7">
    <source>
        <dbReference type="ARBA" id="ARBA00022840"/>
    </source>
</evidence>
<evidence type="ECO:0000256" key="2">
    <source>
        <dbReference type="ARBA" id="ARBA00012438"/>
    </source>
</evidence>
<evidence type="ECO:0000256" key="5">
    <source>
        <dbReference type="ARBA" id="ARBA00022741"/>
    </source>
</evidence>
<dbReference type="KEGG" id="ant:Arnit_1638"/>
<dbReference type="InterPro" id="IPR036097">
    <property type="entry name" value="HisK_dim/P_sf"/>
</dbReference>
<dbReference type="Gene3D" id="3.30.450.20">
    <property type="entry name" value="PAS domain"/>
    <property type="match status" value="1"/>
</dbReference>
<dbReference type="Pfam" id="PF02518">
    <property type="entry name" value="HATPase_c"/>
    <property type="match status" value="1"/>
</dbReference>
<keyword evidence="6 10" id="KW-0418">Kinase</keyword>
<dbReference type="GO" id="GO:0000155">
    <property type="term" value="F:phosphorelay sensor kinase activity"/>
    <property type="evidence" value="ECO:0007669"/>
    <property type="project" value="InterPro"/>
</dbReference>
<keyword evidence="5" id="KW-0547">Nucleotide-binding</keyword>
<keyword evidence="3" id="KW-0597">Phosphoprotein</keyword>
<dbReference type="PANTHER" id="PTHR43065:SF46">
    <property type="entry name" value="C4-DICARBOXYLATE TRANSPORT SENSOR PROTEIN DCTB"/>
    <property type="match status" value="1"/>
</dbReference>
<dbReference type="AlphaFoldDB" id="D5UZS3"/>
<evidence type="ECO:0000256" key="1">
    <source>
        <dbReference type="ARBA" id="ARBA00000085"/>
    </source>
</evidence>
<dbReference type="SUPFAM" id="SSF55874">
    <property type="entry name" value="ATPase domain of HSP90 chaperone/DNA topoisomerase II/histidine kinase"/>
    <property type="match status" value="1"/>
</dbReference>
<keyword evidence="8" id="KW-0902">Two-component regulatory system</keyword>
<dbReference type="SMART" id="SM00387">
    <property type="entry name" value="HATPase_c"/>
    <property type="match status" value="1"/>
</dbReference>
<dbReference type="Gene3D" id="3.30.565.10">
    <property type="entry name" value="Histidine kinase-like ATPase, C-terminal domain"/>
    <property type="match status" value="1"/>
</dbReference>
<proteinExistence type="predicted"/>
<evidence type="ECO:0000313" key="11">
    <source>
        <dbReference type="Proteomes" id="UP000000939"/>
    </source>
</evidence>
<dbReference type="Gene3D" id="1.10.287.130">
    <property type="match status" value="1"/>
</dbReference>
<dbReference type="EC" id="2.7.13.3" evidence="2"/>
<keyword evidence="11" id="KW-1185">Reference proteome</keyword>
<dbReference type="CDD" id="cd00082">
    <property type="entry name" value="HisKA"/>
    <property type="match status" value="1"/>
</dbReference>
<evidence type="ECO:0000256" key="8">
    <source>
        <dbReference type="ARBA" id="ARBA00023012"/>
    </source>
</evidence>